<name>A0A4Q1HDQ6_9BURK</name>
<dbReference type="AlphaFoldDB" id="A0A4Q1HDQ6"/>
<protein>
    <recommendedName>
        <fullName evidence="2">carbonic anhydrase</fullName>
        <ecNumber evidence="2">4.2.1.1</ecNumber>
    </recommendedName>
</protein>
<dbReference type="PROSITE" id="PS51318">
    <property type="entry name" value="TAT"/>
    <property type="match status" value="1"/>
</dbReference>
<organism evidence="9 10">
    <name type="scientific">Achromobacter aloeverae</name>
    <dbReference type="NCBI Taxonomy" id="1750518"/>
    <lineage>
        <taxon>Bacteria</taxon>
        <taxon>Pseudomonadati</taxon>
        <taxon>Pseudomonadota</taxon>
        <taxon>Betaproteobacteria</taxon>
        <taxon>Burkholderiales</taxon>
        <taxon>Alcaligenaceae</taxon>
        <taxon>Achromobacter</taxon>
    </lineage>
</organism>
<comment type="similarity">
    <text evidence="1">Belongs to the beta-class carbonic anhydrase family.</text>
</comment>
<dbReference type="GO" id="GO:0004089">
    <property type="term" value="F:carbonate dehydratase activity"/>
    <property type="evidence" value="ECO:0007669"/>
    <property type="project" value="UniProtKB-EC"/>
</dbReference>
<evidence type="ECO:0000313" key="9">
    <source>
        <dbReference type="EMBL" id="RXN84436.1"/>
    </source>
</evidence>
<dbReference type="Pfam" id="PF00484">
    <property type="entry name" value="Pro_CA"/>
    <property type="match status" value="1"/>
</dbReference>
<feature type="compositionally biased region" description="Low complexity" evidence="8">
    <location>
        <begin position="8"/>
        <end position="21"/>
    </location>
</feature>
<comment type="caution">
    <text evidence="9">The sequence shown here is derived from an EMBL/GenBank/DDBJ whole genome shotgun (WGS) entry which is preliminary data.</text>
</comment>
<reference evidence="9 10" key="1">
    <citation type="journal article" date="2017" name="Int. J. Syst. Evol. Microbiol.">
        <title>Achromobacter aloeverae sp. nov., isolated from the root of Aloe vera (L.) Burm.f.</title>
        <authorList>
            <person name="Kuncharoen N."/>
            <person name="Muramatsu Y."/>
            <person name="Shibata C."/>
            <person name="Kamakura Y."/>
            <person name="Nakagawa Y."/>
            <person name="Tanasupawat S."/>
        </authorList>
    </citation>
    <scope>NUCLEOTIDE SEQUENCE [LARGE SCALE GENOMIC DNA]</scope>
    <source>
        <strain evidence="9 10">AVA-1</strain>
    </source>
</reference>
<dbReference type="InterPro" id="IPR036874">
    <property type="entry name" value="Carbonic_anhydrase_sf"/>
</dbReference>
<dbReference type="CDD" id="cd03378">
    <property type="entry name" value="beta_CA_cladeC"/>
    <property type="match status" value="1"/>
</dbReference>
<feature type="binding site" evidence="7">
    <location>
        <position position="116"/>
    </location>
    <ligand>
        <name>Zn(2+)</name>
        <dbReference type="ChEBI" id="CHEBI:29105"/>
    </ligand>
</feature>
<evidence type="ECO:0000256" key="7">
    <source>
        <dbReference type="PIRSR" id="PIRSR601765-1"/>
    </source>
</evidence>
<keyword evidence="3 7" id="KW-0479">Metal-binding</keyword>
<dbReference type="InterPro" id="IPR006311">
    <property type="entry name" value="TAT_signal"/>
</dbReference>
<dbReference type="Gene3D" id="3.40.1050.10">
    <property type="entry name" value="Carbonic anhydrase"/>
    <property type="match status" value="1"/>
</dbReference>
<keyword evidence="10" id="KW-1185">Reference proteome</keyword>
<comment type="catalytic activity">
    <reaction evidence="6">
        <text>hydrogencarbonate + H(+) = CO2 + H2O</text>
        <dbReference type="Rhea" id="RHEA:10748"/>
        <dbReference type="ChEBI" id="CHEBI:15377"/>
        <dbReference type="ChEBI" id="CHEBI:15378"/>
        <dbReference type="ChEBI" id="CHEBI:16526"/>
        <dbReference type="ChEBI" id="CHEBI:17544"/>
        <dbReference type="EC" id="4.2.1.1"/>
    </reaction>
</comment>
<feature type="binding site" evidence="7">
    <location>
        <position position="172"/>
    </location>
    <ligand>
        <name>Zn(2+)</name>
        <dbReference type="ChEBI" id="CHEBI:29105"/>
    </ligand>
</feature>
<keyword evidence="4 7" id="KW-0862">Zinc</keyword>
<evidence type="ECO:0000313" key="10">
    <source>
        <dbReference type="Proteomes" id="UP000290849"/>
    </source>
</evidence>
<evidence type="ECO:0000256" key="5">
    <source>
        <dbReference type="ARBA" id="ARBA00023239"/>
    </source>
</evidence>
<dbReference type="RefSeq" id="WP_129153247.1">
    <property type="nucleotide sequence ID" value="NZ_JBHSDO010000018.1"/>
</dbReference>
<dbReference type="PANTHER" id="PTHR11002:SF76">
    <property type="entry name" value="CARBONIC ANHYDRASE"/>
    <property type="match status" value="1"/>
</dbReference>
<evidence type="ECO:0000256" key="8">
    <source>
        <dbReference type="SAM" id="MobiDB-lite"/>
    </source>
</evidence>
<evidence type="ECO:0000256" key="6">
    <source>
        <dbReference type="ARBA" id="ARBA00048348"/>
    </source>
</evidence>
<dbReference type="InterPro" id="IPR001765">
    <property type="entry name" value="Carbonic_anhydrase"/>
</dbReference>
<gene>
    <name evidence="9" type="ORF">C7R54_23910</name>
</gene>
<dbReference type="EC" id="4.2.1.1" evidence="2"/>
<accession>A0A4Q1HDQ6</accession>
<keyword evidence="5" id="KW-0456">Lyase</keyword>
<evidence type="ECO:0000256" key="3">
    <source>
        <dbReference type="ARBA" id="ARBA00022723"/>
    </source>
</evidence>
<dbReference type="SMART" id="SM00947">
    <property type="entry name" value="Pro_CA"/>
    <property type="match status" value="1"/>
</dbReference>
<feature type="binding site" evidence="7">
    <location>
        <position position="169"/>
    </location>
    <ligand>
        <name>Zn(2+)</name>
        <dbReference type="ChEBI" id="CHEBI:29105"/>
    </ligand>
</feature>
<dbReference type="Proteomes" id="UP000290849">
    <property type="component" value="Unassembled WGS sequence"/>
</dbReference>
<evidence type="ECO:0000256" key="4">
    <source>
        <dbReference type="ARBA" id="ARBA00022833"/>
    </source>
</evidence>
<dbReference type="PANTHER" id="PTHR11002">
    <property type="entry name" value="CARBONIC ANHYDRASE"/>
    <property type="match status" value="1"/>
</dbReference>
<feature type="region of interest" description="Disordered" evidence="8">
    <location>
        <begin position="1"/>
        <end position="26"/>
    </location>
</feature>
<dbReference type="GO" id="GO:0008270">
    <property type="term" value="F:zinc ion binding"/>
    <property type="evidence" value="ECO:0007669"/>
    <property type="project" value="InterPro"/>
</dbReference>
<dbReference type="OrthoDB" id="9797527at2"/>
<sequence>MPPTPRHTLSCNCTTTQTSCSNPGDAGHAARRRFMGLALAAAASGGLGLNAAPALGATPKLLSPLPANTPDEALAKLMAGNARYLQLKHTTSPHDFEMLRTQTAEGQSPFAAILACSDSRVPVELLFDQSIGKLFVVRVAGNVASSAVIGSLEYAAEVLKVKTLMVLGHSRCGAVKAAIDNRNAPGQITTLYSYMHGAIAKIPSKEYRAVVMQNAIEQARVLGAASPVIAQRVKTGALRVQPAIYDVETGEVALLGLA</sequence>
<evidence type="ECO:0000256" key="1">
    <source>
        <dbReference type="ARBA" id="ARBA00006217"/>
    </source>
</evidence>
<evidence type="ECO:0000256" key="2">
    <source>
        <dbReference type="ARBA" id="ARBA00012925"/>
    </source>
</evidence>
<feature type="binding site" evidence="7">
    <location>
        <position position="118"/>
    </location>
    <ligand>
        <name>Zn(2+)</name>
        <dbReference type="ChEBI" id="CHEBI:29105"/>
    </ligand>
</feature>
<dbReference type="SUPFAM" id="SSF53056">
    <property type="entry name" value="beta-carbonic anhydrase, cab"/>
    <property type="match status" value="1"/>
</dbReference>
<comment type="cofactor">
    <cofactor evidence="7">
        <name>Zn(2+)</name>
        <dbReference type="ChEBI" id="CHEBI:29105"/>
    </cofactor>
    <text evidence="7">Binds 1 zinc ion per subunit.</text>
</comment>
<dbReference type="EMBL" id="PYAL01000008">
    <property type="protein sequence ID" value="RXN84436.1"/>
    <property type="molecule type" value="Genomic_DNA"/>
</dbReference>
<proteinExistence type="inferred from homology"/>